<name>A0AAV5AL02_9AGAM</name>
<sequence length="122" mass="14031">MKHTKSSDTSDNSKQPDMLKTHTGGSQWQKTSMNSANLVEPARQTRLTTDDQVDYCNHYQSQIDLGNQSEWTLLAHYQHQTDMTIYLGDYVTITGISQFGITTKFQPKLLIWNVPSMLEYRV</sequence>
<feature type="compositionally biased region" description="Polar residues" evidence="1">
    <location>
        <begin position="23"/>
        <end position="36"/>
    </location>
</feature>
<accession>A0AAV5AL02</accession>
<proteinExistence type="predicted"/>
<reference evidence="2" key="1">
    <citation type="submission" date="2021-10" db="EMBL/GenBank/DDBJ databases">
        <title>De novo Genome Assembly of Clathrus columnatus (Basidiomycota, Fungi) Using Illumina and Nanopore Sequence Data.</title>
        <authorList>
            <person name="Ogiso-Tanaka E."/>
            <person name="Itagaki H."/>
            <person name="Hosoya T."/>
            <person name="Hosaka K."/>
        </authorList>
    </citation>
    <scope>NUCLEOTIDE SEQUENCE</scope>
    <source>
        <strain evidence="2">MO-923</strain>
    </source>
</reference>
<evidence type="ECO:0000313" key="2">
    <source>
        <dbReference type="EMBL" id="GJJ15347.1"/>
    </source>
</evidence>
<dbReference type="EMBL" id="BPWL01000011">
    <property type="protein sequence ID" value="GJJ15347.1"/>
    <property type="molecule type" value="Genomic_DNA"/>
</dbReference>
<dbReference type="AlphaFoldDB" id="A0AAV5AL02"/>
<comment type="caution">
    <text evidence="2">The sequence shown here is derived from an EMBL/GenBank/DDBJ whole genome shotgun (WGS) entry which is preliminary data.</text>
</comment>
<protein>
    <submittedName>
        <fullName evidence="2">Uncharacterized protein</fullName>
    </submittedName>
</protein>
<gene>
    <name evidence="2" type="ORF">Clacol_009623</name>
</gene>
<evidence type="ECO:0000313" key="3">
    <source>
        <dbReference type="Proteomes" id="UP001050691"/>
    </source>
</evidence>
<evidence type="ECO:0000256" key="1">
    <source>
        <dbReference type="SAM" id="MobiDB-lite"/>
    </source>
</evidence>
<keyword evidence="3" id="KW-1185">Reference proteome</keyword>
<organism evidence="2 3">
    <name type="scientific">Clathrus columnatus</name>
    <dbReference type="NCBI Taxonomy" id="1419009"/>
    <lineage>
        <taxon>Eukaryota</taxon>
        <taxon>Fungi</taxon>
        <taxon>Dikarya</taxon>
        <taxon>Basidiomycota</taxon>
        <taxon>Agaricomycotina</taxon>
        <taxon>Agaricomycetes</taxon>
        <taxon>Phallomycetidae</taxon>
        <taxon>Phallales</taxon>
        <taxon>Clathraceae</taxon>
        <taxon>Clathrus</taxon>
    </lineage>
</organism>
<feature type="region of interest" description="Disordered" evidence="1">
    <location>
        <begin position="1"/>
        <end position="36"/>
    </location>
</feature>
<dbReference type="Proteomes" id="UP001050691">
    <property type="component" value="Unassembled WGS sequence"/>
</dbReference>